<proteinExistence type="predicted"/>
<dbReference type="Proteomes" id="UP000327118">
    <property type="component" value="Unassembled WGS sequence"/>
</dbReference>
<accession>A0A5N6YYL9</accession>
<evidence type="ECO:0000313" key="1">
    <source>
        <dbReference type="EMBL" id="KAE8350033.1"/>
    </source>
</evidence>
<gene>
    <name evidence="1" type="ORF">BDV28DRAFT_139899</name>
</gene>
<sequence>MIGSLPAVALTSCWIAPMHHACPLAFKSAFVTSLSHVHIHTYRPWRSYRPRKSRICPSGMSEGLFEIGIHSRIFRENVPCILHSPGANFNRVRSTMWSNHGSDSDLGFDYQFIPMI</sequence>
<dbReference type="AlphaFoldDB" id="A0A5N6YYL9"/>
<name>A0A5N6YYL9_9EURO</name>
<protein>
    <submittedName>
        <fullName evidence="1">Uncharacterized protein</fullName>
    </submittedName>
</protein>
<feature type="non-terminal residue" evidence="1">
    <location>
        <position position="116"/>
    </location>
</feature>
<keyword evidence="2" id="KW-1185">Reference proteome</keyword>
<organism evidence="1 2">
    <name type="scientific">Aspergillus coremiiformis</name>
    <dbReference type="NCBI Taxonomy" id="138285"/>
    <lineage>
        <taxon>Eukaryota</taxon>
        <taxon>Fungi</taxon>
        <taxon>Dikarya</taxon>
        <taxon>Ascomycota</taxon>
        <taxon>Pezizomycotina</taxon>
        <taxon>Eurotiomycetes</taxon>
        <taxon>Eurotiomycetidae</taxon>
        <taxon>Eurotiales</taxon>
        <taxon>Aspergillaceae</taxon>
        <taxon>Aspergillus</taxon>
        <taxon>Aspergillus subgen. Circumdati</taxon>
    </lineage>
</organism>
<dbReference type="EMBL" id="ML739252">
    <property type="protein sequence ID" value="KAE8350033.1"/>
    <property type="molecule type" value="Genomic_DNA"/>
</dbReference>
<evidence type="ECO:0000313" key="2">
    <source>
        <dbReference type="Proteomes" id="UP000327118"/>
    </source>
</evidence>
<reference evidence="2" key="1">
    <citation type="submission" date="2019-04" db="EMBL/GenBank/DDBJ databases">
        <title>Friends and foes A comparative genomics studyof 23 Aspergillus species from section Flavi.</title>
        <authorList>
            <consortium name="DOE Joint Genome Institute"/>
            <person name="Kjaerbolling I."/>
            <person name="Vesth T."/>
            <person name="Frisvad J.C."/>
            <person name="Nybo J.L."/>
            <person name="Theobald S."/>
            <person name="Kildgaard S."/>
            <person name="Isbrandt T."/>
            <person name="Kuo A."/>
            <person name="Sato A."/>
            <person name="Lyhne E.K."/>
            <person name="Kogle M.E."/>
            <person name="Wiebenga A."/>
            <person name="Kun R.S."/>
            <person name="Lubbers R.J."/>
            <person name="Makela M.R."/>
            <person name="Barry K."/>
            <person name="Chovatia M."/>
            <person name="Clum A."/>
            <person name="Daum C."/>
            <person name="Haridas S."/>
            <person name="He G."/>
            <person name="LaButti K."/>
            <person name="Lipzen A."/>
            <person name="Mondo S."/>
            <person name="Riley R."/>
            <person name="Salamov A."/>
            <person name="Simmons B.A."/>
            <person name="Magnuson J.K."/>
            <person name="Henrissat B."/>
            <person name="Mortensen U.H."/>
            <person name="Larsen T.O."/>
            <person name="Devries R.P."/>
            <person name="Grigoriev I.V."/>
            <person name="Machida M."/>
            <person name="Baker S.E."/>
            <person name="Andersen M.R."/>
        </authorList>
    </citation>
    <scope>NUCLEOTIDE SEQUENCE [LARGE SCALE GENOMIC DNA]</scope>
    <source>
        <strain evidence="2">CBS 553.77</strain>
    </source>
</reference>